<dbReference type="NCBIfam" id="NF008149">
    <property type="entry name" value="PRK10901.1"/>
    <property type="match status" value="1"/>
</dbReference>
<dbReference type="Proteomes" id="UP000217780">
    <property type="component" value="Unassembled WGS sequence"/>
</dbReference>
<dbReference type="GeneID" id="93875406"/>
<name>A0A2A2T1R2_9BURK</name>
<evidence type="ECO:0000256" key="3">
    <source>
        <dbReference type="ARBA" id="ARBA00022691"/>
    </source>
</evidence>
<dbReference type="PRINTS" id="PR02008">
    <property type="entry name" value="RCMTFAMILY"/>
</dbReference>
<dbReference type="GO" id="GO:0070475">
    <property type="term" value="P:rRNA base methylation"/>
    <property type="evidence" value="ECO:0007669"/>
    <property type="project" value="TreeGrafter"/>
</dbReference>
<dbReference type="InterPro" id="IPR001678">
    <property type="entry name" value="MeTrfase_RsmB-F_NOP2_dom"/>
</dbReference>
<dbReference type="GO" id="GO:0005829">
    <property type="term" value="C:cytosol"/>
    <property type="evidence" value="ECO:0007669"/>
    <property type="project" value="TreeGrafter"/>
</dbReference>
<dbReference type="SUPFAM" id="SSF53335">
    <property type="entry name" value="S-adenosyl-L-methionine-dependent methyltransferases"/>
    <property type="match status" value="1"/>
</dbReference>
<feature type="binding site" evidence="5">
    <location>
        <position position="296"/>
    </location>
    <ligand>
        <name>S-adenosyl-L-methionine</name>
        <dbReference type="ChEBI" id="CHEBI:59789"/>
    </ligand>
</feature>
<accession>A0A2A2T1R2</accession>
<keyword evidence="1 5" id="KW-0489">Methyltransferase</keyword>
<dbReference type="GO" id="GO:0003723">
    <property type="term" value="F:RNA binding"/>
    <property type="evidence" value="ECO:0007669"/>
    <property type="project" value="UniProtKB-UniRule"/>
</dbReference>
<feature type="binding site" evidence="5">
    <location>
        <begin position="269"/>
        <end position="275"/>
    </location>
    <ligand>
        <name>S-adenosyl-L-methionine</name>
        <dbReference type="ChEBI" id="CHEBI:59789"/>
    </ligand>
</feature>
<proteinExistence type="inferred from homology"/>
<comment type="caution">
    <text evidence="7">The sequence shown here is derived from an EMBL/GenBank/DDBJ whole genome shotgun (WGS) entry which is preliminary data.</text>
</comment>
<dbReference type="GO" id="GO:0006355">
    <property type="term" value="P:regulation of DNA-templated transcription"/>
    <property type="evidence" value="ECO:0007669"/>
    <property type="project" value="InterPro"/>
</dbReference>
<sequence>MPTLASPPPRCEPPLAELIDLAAQGLMQVVQGQSAREVVASWPATASRPGAQALLYTALRHWGQAQGLIALLARRAPSRAVQARLGVALALLLAPQEVAYAPHTVVNQTVQAMRDQRTLAAQAGFVNACLRRFLRERAQLEAALQGDEQARWNHPAWWVRQLRQDHPAHWQAVLQANQQRAPLTLRVNEGLLSRQEYAQQLQQAGIQARAVAQAGLELAQAVDVRQLPGFDQGWFSVQDAAAQRAAPMLLEGFAPPASAAAPWLVLDACAAPGGKTAHLLEWAAVRGMPMQLLAMDVDAARCQRITENLQRLQLPQAQAQVVVADASAPQSWRQSLLGDRLLDLLLLDAPCSASGIVRRHADIRWLRRAEDLTELAQRQALLLQRLWPLLRPGGRLLYCTCSVFHCEGQGQIERFMRAQADVELLGPMLQLLPTPPQELAHDGQGQEPDAMGSHDGFFYALLHKRAAQ</sequence>
<dbReference type="Gene3D" id="3.30.70.1170">
    <property type="entry name" value="Sun protein, domain 3"/>
    <property type="match status" value="1"/>
</dbReference>
<evidence type="ECO:0000313" key="7">
    <source>
        <dbReference type="EMBL" id="PAX15398.1"/>
    </source>
</evidence>
<protein>
    <submittedName>
        <fullName evidence="7">16S rRNA (Cytosine(967)-C(5))-methyltransferase RsmB</fullName>
    </submittedName>
</protein>
<gene>
    <name evidence="7" type="ORF">CLI92_14345</name>
</gene>
<dbReference type="PANTHER" id="PTHR22807">
    <property type="entry name" value="NOP2 YEAST -RELATED NOL1/NOP2/FMU SUN DOMAIN-CONTAINING"/>
    <property type="match status" value="1"/>
</dbReference>
<dbReference type="AlphaFoldDB" id="A0A2A2T1R2"/>
<keyword evidence="4 5" id="KW-0694">RNA-binding</keyword>
<comment type="similarity">
    <text evidence="5">Belongs to the class I-like SAM-binding methyltransferase superfamily. RsmB/NOP family.</text>
</comment>
<dbReference type="Pfam" id="PF22458">
    <property type="entry name" value="RsmF-B_ferredox"/>
    <property type="match status" value="1"/>
</dbReference>
<evidence type="ECO:0000259" key="6">
    <source>
        <dbReference type="PROSITE" id="PS51686"/>
    </source>
</evidence>
<dbReference type="Gene3D" id="3.40.50.150">
    <property type="entry name" value="Vaccinia Virus protein VP39"/>
    <property type="match status" value="1"/>
</dbReference>
<feature type="binding site" evidence="5">
    <location>
        <position position="348"/>
    </location>
    <ligand>
        <name>S-adenosyl-L-methionine</name>
        <dbReference type="ChEBI" id="CHEBI:59789"/>
    </ligand>
</feature>
<dbReference type="InterPro" id="IPR006027">
    <property type="entry name" value="NusB_RsmB_TIM44"/>
</dbReference>
<evidence type="ECO:0000256" key="2">
    <source>
        <dbReference type="ARBA" id="ARBA00022679"/>
    </source>
</evidence>
<evidence type="ECO:0000256" key="5">
    <source>
        <dbReference type="PROSITE-ProRule" id="PRU01023"/>
    </source>
</evidence>
<keyword evidence="2 5" id="KW-0808">Transferase</keyword>
<dbReference type="InterPro" id="IPR023267">
    <property type="entry name" value="RCMT"/>
</dbReference>
<feature type="binding site" evidence="5">
    <location>
        <position position="325"/>
    </location>
    <ligand>
        <name>S-adenosyl-L-methionine</name>
        <dbReference type="ChEBI" id="CHEBI:59789"/>
    </ligand>
</feature>
<dbReference type="Pfam" id="PF01029">
    <property type="entry name" value="NusB"/>
    <property type="match status" value="1"/>
</dbReference>
<dbReference type="RefSeq" id="WP_095543372.1">
    <property type="nucleotide sequence ID" value="NZ_NSJC01000024.1"/>
</dbReference>
<organism evidence="7 8">
    <name type="scientific">Vandammella animalimorsus</name>
    <dbReference type="NCBI Taxonomy" id="2029117"/>
    <lineage>
        <taxon>Bacteria</taxon>
        <taxon>Pseudomonadati</taxon>
        <taxon>Pseudomonadota</taxon>
        <taxon>Betaproteobacteria</taxon>
        <taxon>Burkholderiales</taxon>
        <taxon>Comamonadaceae</taxon>
        <taxon>Vandammella</taxon>
    </lineage>
</organism>
<dbReference type="Pfam" id="PF01189">
    <property type="entry name" value="Methyltr_RsmB-F"/>
    <property type="match status" value="1"/>
</dbReference>
<dbReference type="GO" id="GO:0009383">
    <property type="term" value="F:rRNA (cytosine-C5-)-methyltransferase activity"/>
    <property type="evidence" value="ECO:0007669"/>
    <property type="project" value="TreeGrafter"/>
</dbReference>
<feature type="domain" description="SAM-dependent MTase RsmB/NOP-type" evidence="6">
    <location>
        <begin position="173"/>
        <end position="465"/>
    </location>
</feature>
<dbReference type="PANTHER" id="PTHR22807:SF61">
    <property type="entry name" value="NOL1_NOP2_SUN FAMILY PROTEIN _ ANTITERMINATION NUSB DOMAIN-CONTAINING PROTEIN"/>
    <property type="match status" value="1"/>
</dbReference>
<evidence type="ECO:0000313" key="8">
    <source>
        <dbReference type="Proteomes" id="UP000217780"/>
    </source>
</evidence>
<dbReference type="Gene3D" id="1.10.940.10">
    <property type="entry name" value="NusB-like"/>
    <property type="match status" value="1"/>
</dbReference>
<keyword evidence="3 5" id="KW-0949">S-adenosyl-L-methionine</keyword>
<dbReference type="InterPro" id="IPR054728">
    <property type="entry name" value="RsmB-like_ferredoxin"/>
</dbReference>
<dbReference type="InterPro" id="IPR049560">
    <property type="entry name" value="MeTrfase_RsmB-F_NOP2_cat"/>
</dbReference>
<evidence type="ECO:0000256" key="1">
    <source>
        <dbReference type="ARBA" id="ARBA00022603"/>
    </source>
</evidence>
<reference evidence="7 8" key="1">
    <citation type="submission" date="2017-08" db="EMBL/GenBank/DDBJ databases">
        <title>WGS of Clinical strains of the CDC Group NO-1 linked to zoonotic infections in humans.</title>
        <authorList>
            <person name="Bernier A.-M."/>
            <person name="Bernard K."/>
        </authorList>
    </citation>
    <scope>NUCLEOTIDE SEQUENCE [LARGE SCALE GENOMIC DNA]</scope>
    <source>
        <strain evidence="7 8">NML91-0035</strain>
    </source>
</reference>
<evidence type="ECO:0000256" key="4">
    <source>
        <dbReference type="ARBA" id="ARBA00022884"/>
    </source>
</evidence>
<dbReference type="InterPro" id="IPR029063">
    <property type="entry name" value="SAM-dependent_MTases_sf"/>
</dbReference>
<dbReference type="EMBL" id="NTBI01000020">
    <property type="protein sequence ID" value="PAX15398.1"/>
    <property type="molecule type" value="Genomic_DNA"/>
</dbReference>
<dbReference type="PROSITE" id="PS51686">
    <property type="entry name" value="SAM_MT_RSMB_NOP"/>
    <property type="match status" value="1"/>
</dbReference>
<feature type="active site" description="Nucleophile" evidence="5">
    <location>
        <position position="401"/>
    </location>
</feature>
<dbReference type="InterPro" id="IPR035926">
    <property type="entry name" value="NusB-like_sf"/>
</dbReference>
<dbReference type="SUPFAM" id="SSF48013">
    <property type="entry name" value="NusB-like"/>
    <property type="match status" value="1"/>
</dbReference>